<sequence length="54" mass="5946">MAAKDPQIASLINNLSLASLFILSGSHILSITYHPDLYRVFQHPSIRTIIVPTA</sequence>
<evidence type="ECO:0000313" key="3">
    <source>
        <dbReference type="Proteomes" id="UP000325672"/>
    </source>
</evidence>
<dbReference type="AlphaFoldDB" id="A0A5N6TAG6"/>
<feature type="transmembrane region" description="Helical" evidence="1">
    <location>
        <begin position="12"/>
        <end position="33"/>
    </location>
</feature>
<accession>A0A5N6TAG6</accession>
<dbReference type="Proteomes" id="UP000325672">
    <property type="component" value="Unassembled WGS sequence"/>
</dbReference>
<evidence type="ECO:0000313" key="2">
    <source>
        <dbReference type="EMBL" id="KAE8143365.1"/>
    </source>
</evidence>
<keyword evidence="1" id="KW-1133">Transmembrane helix</keyword>
<gene>
    <name evidence="2" type="ORF">BDV38DRAFT_233541</name>
</gene>
<dbReference type="GeneID" id="43637347"/>
<dbReference type="EMBL" id="ML743552">
    <property type="protein sequence ID" value="KAE8143365.1"/>
    <property type="molecule type" value="Genomic_DNA"/>
</dbReference>
<keyword evidence="3" id="KW-1185">Reference proteome</keyword>
<name>A0A5N6TAG6_ASPPS</name>
<keyword evidence="1" id="KW-0812">Transmembrane</keyword>
<organism evidence="2 3">
    <name type="scientific">Aspergillus pseudotamarii</name>
    <dbReference type="NCBI Taxonomy" id="132259"/>
    <lineage>
        <taxon>Eukaryota</taxon>
        <taxon>Fungi</taxon>
        <taxon>Dikarya</taxon>
        <taxon>Ascomycota</taxon>
        <taxon>Pezizomycotina</taxon>
        <taxon>Eurotiomycetes</taxon>
        <taxon>Eurotiomycetidae</taxon>
        <taxon>Eurotiales</taxon>
        <taxon>Aspergillaceae</taxon>
        <taxon>Aspergillus</taxon>
        <taxon>Aspergillus subgen. Circumdati</taxon>
    </lineage>
</organism>
<keyword evidence="1" id="KW-0472">Membrane</keyword>
<protein>
    <submittedName>
        <fullName evidence="2">Uncharacterized protein</fullName>
    </submittedName>
</protein>
<evidence type="ECO:0000256" key="1">
    <source>
        <dbReference type="SAM" id="Phobius"/>
    </source>
</evidence>
<reference evidence="2 3" key="1">
    <citation type="submission" date="2019-04" db="EMBL/GenBank/DDBJ databases">
        <title>Friends and foes A comparative genomics study of 23 Aspergillus species from section Flavi.</title>
        <authorList>
            <consortium name="DOE Joint Genome Institute"/>
            <person name="Kjaerbolling I."/>
            <person name="Vesth T."/>
            <person name="Frisvad J.C."/>
            <person name="Nybo J.L."/>
            <person name="Theobald S."/>
            <person name="Kildgaard S."/>
            <person name="Isbrandt T."/>
            <person name="Kuo A."/>
            <person name="Sato A."/>
            <person name="Lyhne E.K."/>
            <person name="Kogle M.E."/>
            <person name="Wiebenga A."/>
            <person name="Kun R.S."/>
            <person name="Lubbers R.J."/>
            <person name="Makela M.R."/>
            <person name="Barry K."/>
            <person name="Chovatia M."/>
            <person name="Clum A."/>
            <person name="Daum C."/>
            <person name="Haridas S."/>
            <person name="He G."/>
            <person name="LaButti K."/>
            <person name="Lipzen A."/>
            <person name="Mondo S."/>
            <person name="Riley R."/>
            <person name="Salamov A."/>
            <person name="Simmons B.A."/>
            <person name="Magnuson J.K."/>
            <person name="Henrissat B."/>
            <person name="Mortensen U.H."/>
            <person name="Larsen T.O."/>
            <person name="Devries R.P."/>
            <person name="Grigoriev I.V."/>
            <person name="Machida M."/>
            <person name="Baker S.E."/>
            <person name="Andersen M.R."/>
        </authorList>
    </citation>
    <scope>NUCLEOTIDE SEQUENCE [LARGE SCALE GENOMIC DNA]</scope>
    <source>
        <strain evidence="2 3">CBS 117625</strain>
    </source>
</reference>
<proteinExistence type="predicted"/>
<dbReference type="RefSeq" id="XP_031919428.1">
    <property type="nucleotide sequence ID" value="XM_032053137.1"/>
</dbReference>